<organism evidence="1">
    <name type="scientific">Peduovirinae sp. ctjOQ18</name>
    <dbReference type="NCBI Taxonomy" id="2825161"/>
    <lineage>
        <taxon>Viruses</taxon>
        <taxon>Duplodnaviria</taxon>
        <taxon>Heunggongvirae</taxon>
        <taxon>Uroviricota</taxon>
        <taxon>Caudoviricetes</taxon>
        <taxon>Peduoviridae</taxon>
    </lineage>
</organism>
<protein>
    <submittedName>
        <fullName evidence="1">Tail sheath protein</fullName>
    </submittedName>
</protein>
<proteinExistence type="predicted"/>
<dbReference type="EMBL" id="BK015304">
    <property type="protein sequence ID" value="DAE00542.1"/>
    <property type="molecule type" value="Genomic_DNA"/>
</dbReference>
<dbReference type="Pfam" id="PF10758">
    <property type="entry name" value="DUF2586"/>
    <property type="match status" value="1"/>
</dbReference>
<dbReference type="InterPro" id="IPR019694">
    <property type="entry name" value="Phage_HP1_Orf23"/>
</dbReference>
<accession>A0A8S5P0D2</accession>
<reference evidence="1" key="1">
    <citation type="journal article" date="2021" name="Proc. Natl. Acad. Sci. U.S.A.">
        <title>A Catalog of Tens of Thousands of Viruses from Human Metagenomes Reveals Hidden Associations with Chronic Diseases.</title>
        <authorList>
            <person name="Tisza M.J."/>
            <person name="Buck C.B."/>
        </authorList>
    </citation>
    <scope>NUCLEOTIDE SEQUENCE</scope>
    <source>
        <strain evidence="1">CtjOQ18</strain>
    </source>
</reference>
<sequence>MTWPLVDVNQVNQLLGEVTEVERAVLFIGKGTTNTGKTIAVNAQTDFDAVLGDGESPLKSDLISAQANAGQNWWAFVHALPEDAAAKDWVDAVIAAQVSCSVEGVVLCDDVSAKATINDAATLRSSLIAKFGRWVWFALAVEGFQPDEDQAEYLARLSALQAGIAEKAVQLVPRIWGNEPGVLAGRLCNRAVTIADSPARVKTGALLSLGSDDLPKDGTGKTIEIATLQALESQRFSVAMWYPDYDGIYWSDGRTLDVEGGDYQSIETVRIADKAARRVRLLAIGKIGDRSLNSTPGSIAAHQTLFARPLREMSKAAEINGVLFPGETKPPQDGDVQIVWKTKKHVEIYIVVRTYEVPLQITISLMLDQNTEASA</sequence>
<evidence type="ECO:0000313" key="1">
    <source>
        <dbReference type="EMBL" id="DAE00542.1"/>
    </source>
</evidence>
<name>A0A8S5P0D2_9CAUD</name>